<reference evidence="4" key="1">
    <citation type="submission" date="2012-06" db="EMBL/GenBank/DDBJ databases">
        <title>Complete sequence of chromosome of Desulfomonile tiedjei DSM 6799.</title>
        <authorList>
            <person name="Lucas S."/>
            <person name="Copeland A."/>
            <person name="Lapidus A."/>
            <person name="Glavina del Rio T."/>
            <person name="Dalin E."/>
            <person name="Tice H."/>
            <person name="Bruce D."/>
            <person name="Goodwin L."/>
            <person name="Pitluck S."/>
            <person name="Peters L."/>
            <person name="Ovchinnikova G."/>
            <person name="Zeytun A."/>
            <person name="Lu M."/>
            <person name="Kyrpides N."/>
            <person name="Mavromatis K."/>
            <person name="Ivanova N."/>
            <person name="Brettin T."/>
            <person name="Detter J.C."/>
            <person name="Han C."/>
            <person name="Larimer F."/>
            <person name="Land M."/>
            <person name="Hauser L."/>
            <person name="Markowitz V."/>
            <person name="Cheng J.-F."/>
            <person name="Hugenholtz P."/>
            <person name="Woyke T."/>
            <person name="Wu D."/>
            <person name="Spring S."/>
            <person name="Schroeder M."/>
            <person name="Brambilla E."/>
            <person name="Klenk H.-P."/>
            <person name="Eisen J.A."/>
        </authorList>
    </citation>
    <scope>NUCLEOTIDE SEQUENCE [LARGE SCALE GENOMIC DNA]</scope>
    <source>
        <strain evidence="4">ATCC 49306 / DSM 6799 / DCB-1</strain>
    </source>
</reference>
<gene>
    <name evidence="3" type="ordered locus">Desti_3011</name>
</gene>
<dbReference type="Gene3D" id="3.30.300.30">
    <property type="match status" value="1"/>
</dbReference>
<sequence>MSVRRFPPINEDAGFFAQSVYEEALSRYPTVADLVATKAKENGKKIWMEFQDGRAFSYEDADDLGNRLATGFYQLGVRADDHVALFALNSPLWAFSYFGILKLGAVPVTVNTGFMKQPLIYNLTASASEYLIVDSRLLDRLKAVEESLPELKHVFIIGKDNFVSENAPSHAYTFVDDLLSLEPDPAHRVPRKISDPSAMILTSGTTGPSKVVYDTNAQFITTALFLIDAGGVTSESVYYSYLPLFHIMALDMAMLLSMLANAKIVLVEKFDPAVFWEHVKKYGITHFAAVGPILEMLVKMPPSPLEKDHGPITALAYSSKEIWVIAGERFNINITGGYGSTEVGIPISAPNHIVRTKANPPGACGMVGPHVEVGVMNECGELLPTGRTGEIVVRPKMPWAIFMEYYGMPEVTTNAFRGLWFHTGDAGYFDEQGYLFFVDRLKDAIRRKGENISSYEVEQILLKYHDIAQAAVVPAKSDFGDEEVMAVIVPASDRNVSPDAIVSYAKENMPHFWVPRYIRFMDALPATATGRIEKFRLREQGVTPDTYDRRAVRNE</sequence>
<dbReference type="InterPro" id="IPR000873">
    <property type="entry name" value="AMP-dep_synth/lig_dom"/>
</dbReference>
<dbReference type="InterPro" id="IPR020845">
    <property type="entry name" value="AMP-binding_CS"/>
</dbReference>
<dbReference type="PATRIC" id="fig|706587.4.peg.3416"/>
<dbReference type="InterPro" id="IPR025110">
    <property type="entry name" value="AMP-bd_C"/>
</dbReference>
<organism evidence="3 4">
    <name type="scientific">Desulfomonile tiedjei (strain ATCC 49306 / DSM 6799 / DCB-1)</name>
    <dbReference type="NCBI Taxonomy" id="706587"/>
    <lineage>
        <taxon>Bacteria</taxon>
        <taxon>Pseudomonadati</taxon>
        <taxon>Thermodesulfobacteriota</taxon>
        <taxon>Desulfomonilia</taxon>
        <taxon>Desulfomonilales</taxon>
        <taxon>Desulfomonilaceae</taxon>
        <taxon>Desulfomonile</taxon>
    </lineage>
</organism>
<accession>I4C7Y5</accession>
<proteinExistence type="predicted"/>
<dbReference type="AlphaFoldDB" id="I4C7Y5"/>
<dbReference type="EMBL" id="CP003360">
    <property type="protein sequence ID" value="AFM25676.1"/>
    <property type="molecule type" value="Genomic_DNA"/>
</dbReference>
<dbReference type="GO" id="GO:0016405">
    <property type="term" value="F:CoA-ligase activity"/>
    <property type="evidence" value="ECO:0007669"/>
    <property type="project" value="TreeGrafter"/>
</dbReference>
<dbReference type="Gene3D" id="3.40.50.12780">
    <property type="entry name" value="N-terminal domain of ligase-like"/>
    <property type="match status" value="1"/>
</dbReference>
<feature type="domain" description="AMP-dependent synthetase/ligase" evidence="1">
    <location>
        <begin position="37"/>
        <end position="405"/>
    </location>
</feature>
<name>I4C7Y5_DESTA</name>
<evidence type="ECO:0000313" key="3">
    <source>
        <dbReference type="EMBL" id="AFM25676.1"/>
    </source>
</evidence>
<dbReference type="OrthoDB" id="5483897at2"/>
<dbReference type="SUPFAM" id="SSF56801">
    <property type="entry name" value="Acetyl-CoA synthetase-like"/>
    <property type="match status" value="1"/>
</dbReference>
<feature type="domain" description="AMP-binding enzyme C-terminal" evidence="2">
    <location>
        <begin position="456"/>
        <end position="530"/>
    </location>
</feature>
<protein>
    <submittedName>
        <fullName evidence="3">Acyl-CoA synthetase (AMP-forming)/AMP-acid ligase II</fullName>
    </submittedName>
</protein>
<evidence type="ECO:0000259" key="1">
    <source>
        <dbReference type="Pfam" id="PF00501"/>
    </source>
</evidence>
<dbReference type="Proteomes" id="UP000006055">
    <property type="component" value="Chromosome"/>
</dbReference>
<keyword evidence="3" id="KW-0436">Ligase</keyword>
<dbReference type="InterPro" id="IPR045851">
    <property type="entry name" value="AMP-bd_C_sf"/>
</dbReference>
<dbReference type="KEGG" id="dti:Desti_3011"/>
<dbReference type="PROSITE" id="PS00455">
    <property type="entry name" value="AMP_BINDING"/>
    <property type="match status" value="1"/>
</dbReference>
<dbReference type="RefSeq" id="WP_014810813.1">
    <property type="nucleotide sequence ID" value="NC_018025.1"/>
</dbReference>
<dbReference type="Pfam" id="PF00501">
    <property type="entry name" value="AMP-binding"/>
    <property type="match status" value="1"/>
</dbReference>
<dbReference type="InterPro" id="IPR042099">
    <property type="entry name" value="ANL_N_sf"/>
</dbReference>
<evidence type="ECO:0000259" key="2">
    <source>
        <dbReference type="Pfam" id="PF13193"/>
    </source>
</evidence>
<evidence type="ECO:0000313" key="4">
    <source>
        <dbReference type="Proteomes" id="UP000006055"/>
    </source>
</evidence>
<dbReference type="PANTHER" id="PTHR24096">
    <property type="entry name" value="LONG-CHAIN-FATTY-ACID--COA LIGASE"/>
    <property type="match status" value="1"/>
</dbReference>
<keyword evidence="4" id="KW-1185">Reference proteome</keyword>
<dbReference type="eggNOG" id="COG0318">
    <property type="taxonomic scope" value="Bacteria"/>
</dbReference>
<dbReference type="Pfam" id="PF13193">
    <property type="entry name" value="AMP-binding_C"/>
    <property type="match status" value="1"/>
</dbReference>
<dbReference type="STRING" id="706587.Desti_3011"/>
<dbReference type="HOGENOM" id="CLU_000022_59_0_7"/>